<dbReference type="PANTHER" id="PTHR44942:SF4">
    <property type="entry name" value="METHYLTRANSFERASE TYPE 11 DOMAIN-CONTAINING PROTEIN"/>
    <property type="match status" value="1"/>
</dbReference>
<dbReference type="Pfam" id="PF13649">
    <property type="entry name" value="Methyltransf_25"/>
    <property type="match status" value="1"/>
</dbReference>
<protein>
    <submittedName>
        <fullName evidence="5">SAM-dependent methyltransferase</fullName>
    </submittedName>
</protein>
<accession>A0A7Y9FIK8</accession>
<keyword evidence="2 5" id="KW-0808">Transferase</keyword>
<dbReference type="GO" id="GO:0008168">
    <property type="term" value="F:methyltransferase activity"/>
    <property type="evidence" value="ECO:0007669"/>
    <property type="project" value="UniProtKB-KW"/>
</dbReference>
<dbReference type="EMBL" id="BONN01000018">
    <property type="protein sequence ID" value="GIG34492.1"/>
    <property type="molecule type" value="Genomic_DNA"/>
</dbReference>
<dbReference type="RefSeq" id="WP_140460321.1">
    <property type="nucleotide sequence ID" value="NZ_BAABFI010000006.1"/>
</dbReference>
<gene>
    <name evidence="5" type="ORF">BKA21_003547</name>
    <name evidence="4" type="ORF">Col01nite_36510</name>
</gene>
<dbReference type="CDD" id="cd02440">
    <property type="entry name" value="AdoMet_MTases"/>
    <property type="match status" value="1"/>
</dbReference>
<dbReference type="AlphaFoldDB" id="A0A7Y9FIK8"/>
<dbReference type="SUPFAM" id="SSF53335">
    <property type="entry name" value="S-adenosyl-L-methionine-dependent methyltransferases"/>
    <property type="match status" value="1"/>
</dbReference>
<evidence type="ECO:0000256" key="2">
    <source>
        <dbReference type="ARBA" id="ARBA00022679"/>
    </source>
</evidence>
<evidence type="ECO:0000256" key="1">
    <source>
        <dbReference type="ARBA" id="ARBA00022603"/>
    </source>
</evidence>
<evidence type="ECO:0000313" key="6">
    <source>
        <dbReference type="Proteomes" id="UP000577956"/>
    </source>
</evidence>
<keyword evidence="7" id="KW-1185">Reference proteome</keyword>
<name>A0A7Y9FIK8_9CELL</name>
<evidence type="ECO:0000313" key="5">
    <source>
        <dbReference type="EMBL" id="NYD87998.1"/>
    </source>
</evidence>
<evidence type="ECO:0000313" key="4">
    <source>
        <dbReference type="EMBL" id="GIG34492.1"/>
    </source>
</evidence>
<dbReference type="InterPro" id="IPR041698">
    <property type="entry name" value="Methyltransf_25"/>
</dbReference>
<dbReference type="PANTHER" id="PTHR44942">
    <property type="entry name" value="METHYLTRANSF_11 DOMAIN-CONTAINING PROTEIN"/>
    <property type="match status" value="1"/>
</dbReference>
<sequence length="254" mass="27383">MTKQKFDDLAQDYDASRPRYPDALIARVVAALPTGRRLRVLDAGAGTGIALEGLVHHLGEAHDYVAVDVSSGMVELGRQKMGFVDWKVEPVEPALARFDDELDLIVAAQAYQWLDREQFVHGALAALRSGGVLAVLQNNRDHDSSAFLSAYEDLLERRSPGYARDYRAFDIAGELAGPFVAAGGTVTTHAVAWTRPIAVDAFVRMATSSTQVQRAVAAHGPSVLHEVEALAESAAFGGVVDVAYRSEGYLAHKP</sequence>
<comment type="caution">
    <text evidence="5">The sequence shown here is derived from an EMBL/GenBank/DDBJ whole genome shotgun (WGS) entry which is preliminary data.</text>
</comment>
<dbReference type="Proteomes" id="UP000618382">
    <property type="component" value="Unassembled WGS sequence"/>
</dbReference>
<keyword evidence="1 5" id="KW-0489">Methyltransferase</keyword>
<dbReference type="GO" id="GO:0032259">
    <property type="term" value="P:methylation"/>
    <property type="evidence" value="ECO:0007669"/>
    <property type="project" value="UniProtKB-KW"/>
</dbReference>
<dbReference type="EMBL" id="JACCBK010000001">
    <property type="protein sequence ID" value="NYD87998.1"/>
    <property type="molecule type" value="Genomic_DNA"/>
</dbReference>
<proteinExistence type="predicted"/>
<reference evidence="4 7" key="2">
    <citation type="submission" date="2021-01" db="EMBL/GenBank/DDBJ databases">
        <title>Whole genome shotgun sequence of Cellulomonas oligotrophica NBRC 109435.</title>
        <authorList>
            <person name="Komaki H."/>
            <person name="Tamura T."/>
        </authorList>
    </citation>
    <scope>NUCLEOTIDE SEQUENCE [LARGE SCALE GENOMIC DNA]</scope>
    <source>
        <strain evidence="4 7">NBRC 109435</strain>
    </source>
</reference>
<evidence type="ECO:0000313" key="7">
    <source>
        <dbReference type="Proteomes" id="UP000618382"/>
    </source>
</evidence>
<dbReference type="Proteomes" id="UP000577956">
    <property type="component" value="Unassembled WGS sequence"/>
</dbReference>
<reference evidence="5 6" key="1">
    <citation type="submission" date="2020-07" db="EMBL/GenBank/DDBJ databases">
        <title>Sequencing the genomes of 1000 actinobacteria strains.</title>
        <authorList>
            <person name="Klenk H.-P."/>
        </authorList>
    </citation>
    <scope>NUCLEOTIDE SEQUENCE [LARGE SCALE GENOMIC DNA]</scope>
    <source>
        <strain evidence="5 6">DSM 24482</strain>
    </source>
</reference>
<dbReference type="InterPro" id="IPR029063">
    <property type="entry name" value="SAM-dependent_MTases_sf"/>
</dbReference>
<organism evidence="5 6">
    <name type="scientific">Cellulomonas oligotrophica</name>
    <dbReference type="NCBI Taxonomy" id="931536"/>
    <lineage>
        <taxon>Bacteria</taxon>
        <taxon>Bacillati</taxon>
        <taxon>Actinomycetota</taxon>
        <taxon>Actinomycetes</taxon>
        <taxon>Micrococcales</taxon>
        <taxon>Cellulomonadaceae</taxon>
        <taxon>Cellulomonas</taxon>
    </lineage>
</organism>
<dbReference type="InterPro" id="IPR051052">
    <property type="entry name" value="Diverse_substrate_MTase"/>
</dbReference>
<feature type="domain" description="Methyltransferase" evidence="3">
    <location>
        <begin position="40"/>
        <end position="131"/>
    </location>
</feature>
<evidence type="ECO:0000259" key="3">
    <source>
        <dbReference type="Pfam" id="PF13649"/>
    </source>
</evidence>
<dbReference type="Gene3D" id="3.40.50.150">
    <property type="entry name" value="Vaccinia Virus protein VP39"/>
    <property type="match status" value="1"/>
</dbReference>